<dbReference type="Gene3D" id="3.10.20.30">
    <property type="match status" value="1"/>
</dbReference>
<feature type="binding site" evidence="20">
    <location>
        <position position="155"/>
    </location>
    <ligand>
        <name>[2Fe-2S] cluster</name>
        <dbReference type="ChEBI" id="CHEBI:190135"/>
        <label>2</label>
    </ligand>
</feature>
<dbReference type="InterPro" id="IPR008274">
    <property type="entry name" value="AldOxase/xan_DH_MoCoBD1"/>
</dbReference>
<dbReference type="Proteomes" id="UP000218231">
    <property type="component" value="Unassembled WGS sequence"/>
</dbReference>
<evidence type="ECO:0000256" key="15">
    <source>
        <dbReference type="ARBA" id="ARBA00034078"/>
    </source>
</evidence>
<dbReference type="CDD" id="cd00207">
    <property type="entry name" value="fer2"/>
    <property type="match status" value="1"/>
</dbReference>
<gene>
    <name evidence="23" type="ORF">WR25_02114</name>
</gene>
<dbReference type="InterPro" id="IPR046867">
    <property type="entry name" value="AldOxase/xan_DH_MoCoBD2"/>
</dbReference>
<dbReference type="InterPro" id="IPR016208">
    <property type="entry name" value="Ald_Oxase/xanthine_DH-like"/>
</dbReference>
<dbReference type="FunFam" id="3.30.365.10:FF:000004">
    <property type="entry name" value="Xanthine dehydrogenase oxidase"/>
    <property type="match status" value="1"/>
</dbReference>
<feature type="binding site" evidence="20">
    <location>
        <position position="157"/>
    </location>
    <ligand>
        <name>[2Fe-2S] cluster</name>
        <dbReference type="ChEBI" id="CHEBI:190135"/>
        <label>2</label>
    </ligand>
</feature>
<dbReference type="Gene3D" id="3.30.390.50">
    <property type="entry name" value="CO dehydrogenase flavoprotein, C-terminal domain"/>
    <property type="match status" value="1"/>
</dbReference>
<dbReference type="InterPro" id="IPR001041">
    <property type="entry name" value="2Fe-2S_ferredoxin-type"/>
</dbReference>
<evidence type="ECO:0000259" key="22">
    <source>
        <dbReference type="PROSITE" id="PS51387"/>
    </source>
</evidence>
<dbReference type="InterPro" id="IPR036884">
    <property type="entry name" value="2Fe-2S-bd_dom_sf"/>
</dbReference>
<evidence type="ECO:0000256" key="8">
    <source>
        <dbReference type="ARBA" id="ARBA00022723"/>
    </source>
</evidence>
<evidence type="ECO:0000256" key="1">
    <source>
        <dbReference type="ARBA" id="ARBA00001974"/>
    </source>
</evidence>
<feature type="binding site" evidence="20">
    <location>
        <position position="1100"/>
    </location>
    <ligand>
        <name>Mo-molybdopterin</name>
        <dbReference type="ChEBI" id="CHEBI:71302"/>
    </ligand>
    <ligandPart>
        <name>Mo</name>
        <dbReference type="ChEBI" id="CHEBI:28685"/>
    </ligandPart>
</feature>
<dbReference type="SUPFAM" id="SSF47741">
    <property type="entry name" value="CO dehydrogenase ISP C-domain like"/>
    <property type="match status" value="1"/>
</dbReference>
<dbReference type="Pfam" id="PF00941">
    <property type="entry name" value="FAD_binding_5"/>
    <property type="match status" value="1"/>
</dbReference>
<keyword evidence="9 19" id="KW-0274">FAD</keyword>
<dbReference type="NCBIfam" id="TIGR02963">
    <property type="entry name" value="xanthine_xdhA"/>
    <property type="match status" value="1"/>
</dbReference>
<dbReference type="InterPro" id="IPR000674">
    <property type="entry name" value="Ald_Oxase/Xan_DH_a/b"/>
</dbReference>
<sequence>MNGNSEDMKEWTTLLFYVNGRRIEEKKADPKTTLATYLRDHLHLTGTKIGCNEGGCGACTVMISEIHPLTEKIVHYSANACLMPLCMLFGKAVTTVEGIGNVKKMHPVQERMALCHGSQCGFCTPGFVMAMYSLLRNHPKPTKEQVDESIQGNLCRCTGYRPILDAFYSFCSTDNGNKSNNVEIRVNDQLHGVENGRIVNGCGMGDKCCKNKKNQDENTKTQLTDLSKVKDYDETQEPIFPPEIQIKHLHKQRFFYTHDTTKWYQPVTIKDLLNLKKEMPHARLISGNSELAIELKFRFIELTNVINPKQVKELRETVLEKDCIVCGTGLSLTEMDNKLEEYRRKLDRDQFPVKVTGVLKEVHEMIHWFAGKHVRNVASVAGNIATASPISDLNPIWMAANAKAILESEERGQRRVSIDEKFFIGYRKTIIEPDEIIRAVCVPLTGKHQYFRAYKQAQRREDDIAIVTAAFNLKINEEAHTIEEIRMAFGGVAPVTKLGLQTMAIMKGKKWNQETLETALDSLSKEFALPPGVPGGMEAYRTALVLSFFYKFYLHVENQLSNIHEDETEMSGHMEVSTTQAYTEKDPDEPIGRPLMHVSGQKHTTGEAIYNDDFEVGGCLHLAFVLSPIGKGHLVSVDYAKALEMEGVVGCIDAHDVEKGKKIGKHDTPVFVEDEITYHGQPIAAIIATDHETARRAANAVVVETVKEKAIITVEDAIKANSFIADKFRVHSSLVDRNERIITDWSKYPKTVEGTVKMGGQEHFYLETQQVVVIPHEDDELEIVASTQGVTDVQMEIGHCLDIPAHKIVVKVRRIGGGFGGKESTISIITAPCAIAARKFRRPMRMKLERFDDMAITGNRHPYTFNYKAAIDDNRKIKDLQVEMYSNGGHTLDLSIGVLTRAMTHVDNVYRIGNVDVVGRICKTNTASNTAFRGFGGPQGMFCMETVIAHLAEQFNIDYNELRENNFYEEGDKTPFGMKLEQCNAQRCWYECKEKSHFDHRKKKIDEFNKKSKYVKRGIYLLPTKFGIAFGLKHMNQGGALVHVYTDGSILVSHGGMEMGQGLHTKIVQIAAKCLNVPVDKIFIHETSTDKVPNTSPTAASVGSDLNGLAVQDACERIMERLEPIRKEFPDKSWDEWVKEAFMRRISLSSTGFAIIPCDTVDYNTGKGEGLYAYCVYGTACCEVEVDCLSGDHRLLQTDIVMDIGDSLNPAVDIGQIEGAFIQGYGLFTMEQIKIRGDGTRLTRGPGTYKIPTADDAPRAFHVYLLQGSSNKMAIFSSKVERFRTLARILLKIQAVGEPPLFLGCCVLFAIRQAIRSYRQDKDLTGYFRLDSPLTAERIRMACDDQITKRIEKPDFSNDKHTPWIVDL</sequence>
<evidence type="ECO:0000256" key="20">
    <source>
        <dbReference type="PIRSR" id="PIRSR000127-3"/>
    </source>
</evidence>
<dbReference type="InterPro" id="IPR012675">
    <property type="entry name" value="Beta-grasp_dom_sf"/>
</dbReference>
<dbReference type="FunFam" id="3.10.20.30:FF:000015">
    <property type="entry name" value="Aldehyde oxidase 1"/>
    <property type="match status" value="1"/>
</dbReference>
<evidence type="ECO:0000259" key="21">
    <source>
        <dbReference type="PROSITE" id="PS51085"/>
    </source>
</evidence>
<dbReference type="EMBL" id="LIAE01007186">
    <property type="protein sequence ID" value="PAV81282.1"/>
    <property type="molecule type" value="Genomic_DNA"/>
</dbReference>
<evidence type="ECO:0000256" key="6">
    <source>
        <dbReference type="ARBA" id="ARBA00022630"/>
    </source>
</evidence>
<accession>A0A2A2L522</accession>
<keyword evidence="12 20" id="KW-0411">Iron-sulfur</keyword>
<dbReference type="PROSITE" id="PS00197">
    <property type="entry name" value="2FE2S_FER_1"/>
    <property type="match status" value="1"/>
</dbReference>
<dbReference type="SMART" id="SM01008">
    <property type="entry name" value="Ald_Xan_dh_C"/>
    <property type="match status" value="1"/>
</dbReference>
<feature type="binding site" evidence="20">
    <location>
        <position position="81"/>
    </location>
    <ligand>
        <name>[2Fe-2S] cluster</name>
        <dbReference type="ChEBI" id="CHEBI:190135"/>
        <label>1</label>
    </ligand>
</feature>
<evidence type="ECO:0000256" key="11">
    <source>
        <dbReference type="ARBA" id="ARBA00023004"/>
    </source>
</evidence>
<comment type="catalytic activity">
    <reaction evidence="17">
        <text>hypoxanthine + NAD(+) + H2O = xanthine + NADH + H(+)</text>
        <dbReference type="Rhea" id="RHEA:24670"/>
        <dbReference type="ChEBI" id="CHEBI:15377"/>
        <dbReference type="ChEBI" id="CHEBI:15378"/>
        <dbReference type="ChEBI" id="CHEBI:17368"/>
        <dbReference type="ChEBI" id="CHEBI:17712"/>
        <dbReference type="ChEBI" id="CHEBI:57540"/>
        <dbReference type="ChEBI" id="CHEBI:57945"/>
        <dbReference type="EC" id="1.17.1.4"/>
    </reaction>
</comment>
<evidence type="ECO:0000256" key="7">
    <source>
        <dbReference type="ARBA" id="ARBA00022714"/>
    </source>
</evidence>
<dbReference type="GO" id="GO:0051537">
    <property type="term" value="F:2 iron, 2 sulfur cluster binding"/>
    <property type="evidence" value="ECO:0007669"/>
    <property type="project" value="UniProtKB-KW"/>
</dbReference>
<dbReference type="Gene3D" id="3.30.43.10">
    <property type="entry name" value="Uridine Diphospho-n-acetylenolpyruvylglucosamine Reductase, domain 2"/>
    <property type="match status" value="1"/>
</dbReference>
<feature type="domain" description="FAD-binding PCMH-type" evidence="22">
    <location>
        <begin position="256"/>
        <end position="447"/>
    </location>
</feature>
<feature type="binding site" evidence="20">
    <location>
        <position position="51"/>
    </location>
    <ligand>
        <name>[2Fe-2S] cluster</name>
        <dbReference type="ChEBI" id="CHEBI:190135"/>
        <label>1</label>
    </ligand>
</feature>
<dbReference type="SUPFAM" id="SSF54665">
    <property type="entry name" value="CO dehydrogenase molybdoprotein N-domain-like"/>
    <property type="match status" value="1"/>
</dbReference>
<feature type="binding site" evidence="20">
    <location>
        <position position="788"/>
    </location>
    <ligand>
        <name>Mo-molybdopterin</name>
        <dbReference type="ChEBI" id="CHEBI:71302"/>
    </ligand>
    <ligandPart>
        <name>Mo</name>
        <dbReference type="ChEBI" id="CHEBI:28685"/>
    </ligandPart>
</feature>
<evidence type="ECO:0000256" key="16">
    <source>
        <dbReference type="ARBA" id="ARBA00049017"/>
    </source>
</evidence>
<evidence type="ECO:0000256" key="19">
    <source>
        <dbReference type="PIRSR" id="PIRSR000127-2"/>
    </source>
</evidence>
<keyword evidence="11 20" id="KW-0408">Iron</keyword>
<dbReference type="GO" id="GO:0005777">
    <property type="term" value="C:peroxisome"/>
    <property type="evidence" value="ECO:0007669"/>
    <property type="project" value="UniProtKB-SubCell"/>
</dbReference>
<dbReference type="PANTHER" id="PTHR45444">
    <property type="entry name" value="XANTHINE DEHYDROGENASE"/>
    <property type="match status" value="1"/>
</dbReference>
<dbReference type="InterPro" id="IPR036683">
    <property type="entry name" value="CO_DH_flav_C_dom_sf"/>
</dbReference>
<keyword evidence="7 20" id="KW-0001">2Fe-2S</keyword>
<dbReference type="InterPro" id="IPR014307">
    <property type="entry name" value="Xanthine_DH_ssu"/>
</dbReference>
<keyword evidence="6" id="KW-0285">Flavoprotein</keyword>
<comment type="similarity">
    <text evidence="3">Belongs to the xanthine dehydrogenase family.</text>
</comment>
<dbReference type="Pfam" id="PF02738">
    <property type="entry name" value="MoCoBD_1"/>
    <property type="match status" value="1"/>
</dbReference>
<evidence type="ECO:0000313" key="24">
    <source>
        <dbReference type="Proteomes" id="UP000218231"/>
    </source>
</evidence>
<evidence type="ECO:0000256" key="10">
    <source>
        <dbReference type="ARBA" id="ARBA00023002"/>
    </source>
</evidence>
<feature type="binding site" evidence="20">
    <location>
        <position position="120"/>
    </location>
    <ligand>
        <name>[2Fe-2S] cluster</name>
        <dbReference type="ChEBI" id="CHEBI:190135"/>
        <label>2</label>
    </ligand>
</feature>
<evidence type="ECO:0000256" key="2">
    <source>
        <dbReference type="ARBA" id="ARBA00004275"/>
    </source>
</evidence>
<feature type="binding site" evidence="19">
    <location>
        <position position="901"/>
    </location>
    <ligand>
        <name>substrate</name>
    </ligand>
</feature>
<dbReference type="Gene3D" id="1.10.150.120">
    <property type="entry name" value="[2Fe-2S]-binding domain"/>
    <property type="match status" value="1"/>
</dbReference>
<comment type="subcellular location">
    <subcellularLocation>
        <location evidence="2">Peroxisome</location>
    </subcellularLocation>
</comment>
<evidence type="ECO:0000256" key="13">
    <source>
        <dbReference type="ARBA" id="ARBA00023027"/>
    </source>
</evidence>
<evidence type="ECO:0000256" key="12">
    <source>
        <dbReference type="ARBA" id="ARBA00023014"/>
    </source>
</evidence>
<dbReference type="Gene3D" id="3.90.1170.50">
    <property type="entry name" value="Aldehyde oxidase/xanthine dehydrogenase, a/b hammerhead"/>
    <property type="match status" value="1"/>
</dbReference>
<evidence type="ECO:0000256" key="9">
    <source>
        <dbReference type="ARBA" id="ARBA00022827"/>
    </source>
</evidence>
<dbReference type="SUPFAM" id="SSF55447">
    <property type="entry name" value="CO dehydrogenase flavoprotein C-terminal domain-like"/>
    <property type="match status" value="1"/>
</dbReference>
<dbReference type="Gene3D" id="3.30.365.10">
    <property type="entry name" value="Aldehyde oxidase/xanthine dehydrogenase, molybdopterin binding domain"/>
    <property type="match status" value="4"/>
</dbReference>
<comment type="cofactor">
    <cofactor evidence="15">
        <name>[2Fe-2S] cluster</name>
        <dbReference type="ChEBI" id="CHEBI:190135"/>
    </cofactor>
</comment>
<dbReference type="STRING" id="2018661.A0A2A2L522"/>
<dbReference type="SUPFAM" id="SSF56003">
    <property type="entry name" value="Molybdenum cofactor-binding domain"/>
    <property type="match status" value="1"/>
</dbReference>
<dbReference type="OrthoDB" id="8300278at2759"/>
<dbReference type="FunFam" id="3.30.465.10:FF:000004">
    <property type="entry name" value="Xanthine dehydrogenase/oxidase"/>
    <property type="match status" value="1"/>
</dbReference>
<feature type="binding site" evidence="20">
    <location>
        <position position="59"/>
    </location>
    <ligand>
        <name>[2Fe-2S] cluster</name>
        <dbReference type="ChEBI" id="CHEBI:190135"/>
        <label>1</label>
    </ligand>
</feature>
<comment type="cofactor">
    <cofactor evidence="20">
        <name>[2Fe-2S] cluster</name>
        <dbReference type="ChEBI" id="CHEBI:190135"/>
    </cofactor>
    <text evidence="20">Binds 2 [2Fe-2S] clusters.</text>
</comment>
<dbReference type="InterPro" id="IPR005107">
    <property type="entry name" value="CO_DH_flav_C"/>
</dbReference>
<dbReference type="GO" id="GO:0004854">
    <property type="term" value="F:xanthine dehydrogenase activity"/>
    <property type="evidence" value="ECO:0007669"/>
    <property type="project" value="UniProtKB-EC"/>
</dbReference>
<feature type="binding site" evidence="20">
    <location>
        <position position="123"/>
    </location>
    <ligand>
        <name>[2Fe-2S] cluster</name>
        <dbReference type="ChEBI" id="CHEBI:190135"/>
        <label>2</label>
    </ligand>
</feature>
<dbReference type="Pfam" id="PF20256">
    <property type="entry name" value="MoCoBD_2"/>
    <property type="match status" value="1"/>
</dbReference>
<dbReference type="InterPro" id="IPR002888">
    <property type="entry name" value="2Fe-2S-bd"/>
</dbReference>
<keyword evidence="14" id="KW-0576">Peroxisome</keyword>
<feature type="binding site" evidence="19">
    <location>
        <begin position="379"/>
        <end position="383"/>
    </location>
    <ligand>
        <name>FAD</name>
        <dbReference type="ChEBI" id="CHEBI:57692"/>
    </ligand>
</feature>
<dbReference type="PIRSF" id="PIRSF000127">
    <property type="entry name" value="Xanthine_DH"/>
    <property type="match status" value="1"/>
</dbReference>
<proteinExistence type="inferred from homology"/>
<dbReference type="GO" id="GO:0071949">
    <property type="term" value="F:FAD binding"/>
    <property type="evidence" value="ECO:0007669"/>
    <property type="project" value="InterPro"/>
</dbReference>
<comment type="cofactor">
    <cofactor evidence="20">
        <name>Mo-molybdopterin</name>
        <dbReference type="ChEBI" id="CHEBI:71302"/>
    </cofactor>
    <text evidence="20">Binds 1 Mo-molybdopterin (Mo-MPT) cofactor per subunit.</text>
</comment>
<dbReference type="InterPro" id="IPR002346">
    <property type="entry name" value="Mopterin_DH_FAD-bd"/>
</dbReference>
<dbReference type="InterPro" id="IPR016169">
    <property type="entry name" value="FAD-bd_PCMH_sub2"/>
</dbReference>
<dbReference type="InterPro" id="IPR016167">
    <property type="entry name" value="FAD-bd_PCMH_sub1"/>
</dbReference>
<feature type="binding site" evidence="19">
    <location>
        <position position="823"/>
    </location>
    <ligand>
        <name>substrate</name>
    </ligand>
</feature>
<evidence type="ECO:0000313" key="23">
    <source>
        <dbReference type="EMBL" id="PAV81282.1"/>
    </source>
</evidence>
<dbReference type="Pfam" id="PF00111">
    <property type="entry name" value="Fer2"/>
    <property type="match status" value="1"/>
</dbReference>
<name>A0A2A2L522_9BILA</name>
<dbReference type="InterPro" id="IPR036856">
    <property type="entry name" value="Ald_Oxase/Xan_DH_a/b_sf"/>
</dbReference>
<feature type="binding site" evidence="20">
    <location>
        <position position="819"/>
    </location>
    <ligand>
        <name>Mo-molybdopterin</name>
        <dbReference type="ChEBI" id="CHEBI:71302"/>
    </ligand>
    <ligandPart>
        <name>Mo</name>
        <dbReference type="ChEBI" id="CHEBI:28685"/>
    </ligandPart>
</feature>
<dbReference type="InterPro" id="IPR037165">
    <property type="entry name" value="AldOxase/xan_DH_Mopterin-bd_sf"/>
</dbReference>
<dbReference type="InterPro" id="IPR036318">
    <property type="entry name" value="FAD-bd_PCMH-like_sf"/>
</dbReference>
<dbReference type="FunFam" id="3.30.43.10:FF:000001">
    <property type="entry name" value="Xanthine dehydrogenase/oxidase"/>
    <property type="match status" value="1"/>
</dbReference>
<dbReference type="InterPro" id="IPR016166">
    <property type="entry name" value="FAD-bd_PCMH"/>
</dbReference>
<dbReference type="PANTHER" id="PTHR45444:SF3">
    <property type="entry name" value="XANTHINE DEHYDROGENASE"/>
    <property type="match status" value="1"/>
</dbReference>
<feature type="domain" description="2Fe-2S ferredoxin-type" evidence="21">
    <location>
        <begin position="12"/>
        <end position="99"/>
    </location>
</feature>
<reference evidence="23 24" key="1">
    <citation type="journal article" date="2017" name="Curr. Biol.">
        <title>Genome architecture and evolution of a unichromosomal asexual nematode.</title>
        <authorList>
            <person name="Fradin H."/>
            <person name="Zegar C."/>
            <person name="Gutwein M."/>
            <person name="Lucas J."/>
            <person name="Kovtun M."/>
            <person name="Corcoran D."/>
            <person name="Baugh L.R."/>
            <person name="Kiontke K."/>
            <person name="Gunsalus K."/>
            <person name="Fitch D.H."/>
            <person name="Piano F."/>
        </authorList>
    </citation>
    <scope>NUCLEOTIDE SEQUENCE [LARGE SCALE GENOMIC DNA]</scope>
    <source>
        <strain evidence="23">PF1309</strain>
    </source>
</reference>
<dbReference type="InterPro" id="IPR006058">
    <property type="entry name" value="2Fe2S_fd_BS"/>
</dbReference>
<evidence type="ECO:0000256" key="4">
    <source>
        <dbReference type="ARBA" id="ARBA00013123"/>
    </source>
</evidence>
<dbReference type="InterPro" id="IPR036010">
    <property type="entry name" value="2Fe-2S_ferredoxin-like_sf"/>
</dbReference>
<feature type="binding site" evidence="19">
    <location>
        <position position="392"/>
    </location>
    <ligand>
        <name>FAD</name>
        <dbReference type="ChEBI" id="CHEBI:57692"/>
    </ligand>
</feature>
<keyword evidence="5 20" id="KW-0500">Molybdenum</keyword>
<feature type="binding site" evidence="20">
    <location>
        <position position="933"/>
    </location>
    <ligand>
        <name>Mo-molybdopterin</name>
        <dbReference type="ChEBI" id="CHEBI:71302"/>
    </ligand>
    <ligandPart>
        <name>Mo</name>
        <dbReference type="ChEBI" id="CHEBI:28685"/>
    </ligandPart>
</feature>
<keyword evidence="24" id="KW-1185">Reference proteome</keyword>
<comment type="catalytic activity">
    <reaction evidence="16">
        <text>xanthine + NAD(+) + H2O = urate + NADH + H(+)</text>
        <dbReference type="Rhea" id="RHEA:16669"/>
        <dbReference type="ChEBI" id="CHEBI:15377"/>
        <dbReference type="ChEBI" id="CHEBI:15378"/>
        <dbReference type="ChEBI" id="CHEBI:17712"/>
        <dbReference type="ChEBI" id="CHEBI:17775"/>
        <dbReference type="ChEBI" id="CHEBI:57540"/>
        <dbReference type="ChEBI" id="CHEBI:57945"/>
        <dbReference type="EC" id="1.17.1.4"/>
    </reaction>
</comment>
<dbReference type="Pfam" id="PF03450">
    <property type="entry name" value="CO_deh_flav_C"/>
    <property type="match status" value="1"/>
</dbReference>
<dbReference type="FunFam" id="3.30.365.10:FF:000003">
    <property type="entry name" value="Aldehyde oxidase 1"/>
    <property type="match status" value="1"/>
</dbReference>
<evidence type="ECO:0000256" key="5">
    <source>
        <dbReference type="ARBA" id="ARBA00022505"/>
    </source>
</evidence>
<feature type="binding site" evidence="19">
    <location>
        <position position="935"/>
    </location>
    <ligand>
        <name>substrate</name>
    </ligand>
</feature>
<keyword evidence="10" id="KW-0560">Oxidoreductase</keyword>
<evidence type="ECO:0000256" key="3">
    <source>
        <dbReference type="ARBA" id="ARBA00006849"/>
    </source>
</evidence>
<dbReference type="SUPFAM" id="SSF56176">
    <property type="entry name" value="FAD-binding/transporter-associated domain-like"/>
    <property type="match status" value="1"/>
</dbReference>
<feature type="binding site" evidence="19">
    <location>
        <position position="369"/>
    </location>
    <ligand>
        <name>FAD</name>
        <dbReference type="ChEBI" id="CHEBI:57692"/>
    </ligand>
</feature>
<evidence type="ECO:0000256" key="14">
    <source>
        <dbReference type="ARBA" id="ARBA00023140"/>
    </source>
</evidence>
<feature type="binding site" evidence="19">
    <location>
        <begin position="284"/>
        <end position="291"/>
    </location>
    <ligand>
        <name>FAD</name>
        <dbReference type="ChEBI" id="CHEBI:57692"/>
    </ligand>
</feature>
<feature type="binding site" evidence="20">
    <location>
        <position position="56"/>
    </location>
    <ligand>
        <name>[2Fe-2S] cluster</name>
        <dbReference type="ChEBI" id="CHEBI:190135"/>
        <label>1</label>
    </ligand>
</feature>
<dbReference type="SMART" id="SM01092">
    <property type="entry name" value="CO_deh_flav_C"/>
    <property type="match status" value="1"/>
</dbReference>
<dbReference type="Gene3D" id="3.30.465.10">
    <property type="match status" value="1"/>
</dbReference>
<comment type="caution">
    <text evidence="23">The sequence shown here is derived from an EMBL/GenBank/DDBJ whole genome shotgun (WGS) entry which is preliminary data.</text>
</comment>
<dbReference type="PROSITE" id="PS51387">
    <property type="entry name" value="FAD_PCMH"/>
    <property type="match status" value="1"/>
</dbReference>
<keyword evidence="8 20" id="KW-0479">Metal-binding</keyword>
<protein>
    <recommendedName>
        <fullName evidence="4">xanthine dehydrogenase</fullName>
        <ecNumber evidence="4">1.17.1.4</ecNumber>
    </recommendedName>
</protein>
<dbReference type="PROSITE" id="PS51085">
    <property type="entry name" value="2FE2S_FER_2"/>
    <property type="match status" value="1"/>
</dbReference>
<evidence type="ECO:0000256" key="18">
    <source>
        <dbReference type="PIRSR" id="PIRSR000127-1"/>
    </source>
</evidence>
<feature type="active site" description="Proton acceptor" evidence="18">
    <location>
        <position position="1298"/>
    </location>
</feature>
<organism evidence="23 24">
    <name type="scientific">Diploscapter pachys</name>
    <dbReference type="NCBI Taxonomy" id="2018661"/>
    <lineage>
        <taxon>Eukaryota</taxon>
        <taxon>Metazoa</taxon>
        <taxon>Ecdysozoa</taxon>
        <taxon>Nematoda</taxon>
        <taxon>Chromadorea</taxon>
        <taxon>Rhabditida</taxon>
        <taxon>Rhabditina</taxon>
        <taxon>Rhabditomorpha</taxon>
        <taxon>Rhabditoidea</taxon>
        <taxon>Rhabditidae</taxon>
        <taxon>Diploscapter</taxon>
    </lineage>
</organism>
<feature type="binding site" evidence="19">
    <location>
        <position position="455"/>
    </location>
    <ligand>
        <name>FAD</name>
        <dbReference type="ChEBI" id="CHEBI:57692"/>
    </ligand>
</feature>
<dbReference type="GO" id="GO:0005506">
    <property type="term" value="F:iron ion binding"/>
    <property type="evidence" value="ECO:0007669"/>
    <property type="project" value="InterPro"/>
</dbReference>
<comment type="cofactor">
    <cofactor evidence="1 19">
        <name>FAD</name>
        <dbReference type="ChEBI" id="CHEBI:57692"/>
    </cofactor>
</comment>
<evidence type="ECO:0000256" key="17">
    <source>
        <dbReference type="ARBA" id="ARBA00049517"/>
    </source>
</evidence>
<dbReference type="Pfam" id="PF01315">
    <property type="entry name" value="Ald_Xan_dh_C"/>
    <property type="match status" value="1"/>
</dbReference>
<keyword evidence="13" id="KW-0520">NAD</keyword>
<dbReference type="SUPFAM" id="SSF54292">
    <property type="entry name" value="2Fe-2S ferredoxin-like"/>
    <property type="match status" value="1"/>
</dbReference>
<dbReference type="Pfam" id="PF01799">
    <property type="entry name" value="Fer2_2"/>
    <property type="match status" value="1"/>
</dbReference>
<dbReference type="FunFam" id="3.30.365.10:FF:000001">
    <property type="entry name" value="Xanthine dehydrogenase oxidase"/>
    <property type="match status" value="1"/>
</dbReference>
<dbReference type="EC" id="1.17.1.4" evidence="4"/>